<evidence type="ECO:0008006" key="4">
    <source>
        <dbReference type="Google" id="ProtNLM"/>
    </source>
</evidence>
<feature type="transmembrane region" description="Helical" evidence="1">
    <location>
        <begin position="120"/>
        <end position="140"/>
    </location>
</feature>
<reference evidence="2 3" key="1">
    <citation type="journal article" date="2016" name="Genome Biol. Evol.">
        <title>Divergent and convergent evolution of fungal pathogenicity.</title>
        <authorList>
            <person name="Shang Y."/>
            <person name="Xiao G."/>
            <person name="Zheng P."/>
            <person name="Cen K."/>
            <person name="Zhan S."/>
            <person name="Wang C."/>
        </authorList>
    </citation>
    <scope>NUCLEOTIDE SEQUENCE [LARGE SCALE GENOMIC DNA]</scope>
    <source>
        <strain evidence="2 3">RCEF 3172</strain>
    </source>
</reference>
<feature type="transmembrane region" description="Helical" evidence="1">
    <location>
        <begin position="286"/>
        <end position="307"/>
    </location>
</feature>
<sequence>MAPPLVLTARTRTLMIVPIFLAIATVFALFAHSDVNTPMLWSQCHAHARIPALSRVPLLGTPLCYLVSFFRAALDATRGRAIMAVVLALVGALLTVCTAESARGCNRPARLVANPTPAWLLFNLLGGALVWQLLIVPAQIQRLRNVFLAHKVGTADEEGEVGGDRLAALRLDRDRNVAGSEVVAIPVAVALGYYLPSILMLVFRSPVAIGVWLLFPLYVSLLRQGIRWGVQRTWDYTAERTVHLETHRRSLLAVYALPFLSSLLAHSAIIWSLTRPDDRKEMTRSCVTFIVIDFAFIGATVLYWVFVETNWKVPAYMVGLSALLGPGAGILGGWLLRENVIQTELDAVIDLAVTEETADEPSEQTPLL</sequence>
<dbReference type="AlphaFoldDB" id="A0A166Z6A6"/>
<dbReference type="Proteomes" id="UP000076863">
    <property type="component" value="Unassembled WGS sequence"/>
</dbReference>
<feature type="transmembrane region" description="Helical" evidence="1">
    <location>
        <begin position="252"/>
        <end position="274"/>
    </location>
</feature>
<feature type="transmembrane region" description="Helical" evidence="1">
    <location>
        <begin position="52"/>
        <end position="74"/>
    </location>
</feature>
<keyword evidence="1" id="KW-0812">Transmembrane</keyword>
<keyword evidence="3" id="KW-1185">Reference proteome</keyword>
<feature type="transmembrane region" description="Helical" evidence="1">
    <location>
        <begin position="12"/>
        <end position="31"/>
    </location>
</feature>
<evidence type="ECO:0000313" key="2">
    <source>
        <dbReference type="EMBL" id="OAA37601.1"/>
    </source>
</evidence>
<dbReference type="EMBL" id="AZHA01000030">
    <property type="protein sequence ID" value="OAA37601.1"/>
    <property type="molecule type" value="Genomic_DNA"/>
</dbReference>
<name>A0A166Z6A6_9HYPO</name>
<feature type="transmembrane region" description="Helical" evidence="1">
    <location>
        <begin position="313"/>
        <end position="336"/>
    </location>
</feature>
<proteinExistence type="predicted"/>
<feature type="transmembrane region" description="Helical" evidence="1">
    <location>
        <begin position="207"/>
        <end position="226"/>
    </location>
</feature>
<comment type="caution">
    <text evidence="2">The sequence shown here is derived from an EMBL/GenBank/DDBJ whole genome shotgun (WGS) entry which is preliminary data.</text>
</comment>
<keyword evidence="1" id="KW-0472">Membrane</keyword>
<feature type="transmembrane region" description="Helical" evidence="1">
    <location>
        <begin position="177"/>
        <end position="195"/>
    </location>
</feature>
<feature type="transmembrane region" description="Helical" evidence="1">
    <location>
        <begin position="80"/>
        <end position="99"/>
    </location>
</feature>
<evidence type="ECO:0000313" key="3">
    <source>
        <dbReference type="Proteomes" id="UP000076863"/>
    </source>
</evidence>
<organism evidence="2 3">
    <name type="scientific">Beauveria brongniartii RCEF 3172</name>
    <dbReference type="NCBI Taxonomy" id="1081107"/>
    <lineage>
        <taxon>Eukaryota</taxon>
        <taxon>Fungi</taxon>
        <taxon>Dikarya</taxon>
        <taxon>Ascomycota</taxon>
        <taxon>Pezizomycotina</taxon>
        <taxon>Sordariomycetes</taxon>
        <taxon>Hypocreomycetidae</taxon>
        <taxon>Hypocreales</taxon>
        <taxon>Cordycipitaceae</taxon>
        <taxon>Beauveria</taxon>
        <taxon>Beauveria brongniartii</taxon>
    </lineage>
</organism>
<gene>
    <name evidence="2" type="ORF">BBO_07631</name>
</gene>
<dbReference type="OrthoDB" id="2281895at2759"/>
<accession>A0A166Z6A6</accession>
<evidence type="ECO:0000256" key="1">
    <source>
        <dbReference type="SAM" id="Phobius"/>
    </source>
</evidence>
<protein>
    <recommendedName>
        <fullName evidence="4">Corticosteroid-binding protein</fullName>
    </recommendedName>
</protein>
<keyword evidence="1" id="KW-1133">Transmembrane helix</keyword>